<accession>A0ABZ2ZVM4</accession>
<feature type="transmembrane region" description="Helical" evidence="1">
    <location>
        <begin position="53"/>
        <end position="71"/>
    </location>
</feature>
<reference evidence="2 3" key="1">
    <citation type="submission" date="2024-04" db="EMBL/GenBank/DDBJ databases">
        <title>Arthrobacter sp. from Plains bison fecal sample.</title>
        <authorList>
            <person name="Ruzzini A."/>
        </authorList>
    </citation>
    <scope>NUCLEOTIDE SEQUENCE [LARGE SCALE GENOMIC DNA]</scope>
    <source>
        <strain evidence="2 3">EINP1</strain>
    </source>
</reference>
<sequence length="207" mass="22201">MKALGTSPFRNALRDHGIAGAWGFAEATFFFVVPDVWTSSVGLRRPKRALGTTVSALGGAMAGGAATYWWGRKVAANTSRRALVKVPAVTDVMISEVEQEIAESGAASLLRGPTRGVPYKLYARAAGLQRTSLMAFLAWSVPGRMIRFIVVTAAVSGIAAVVRSRFPGISERRITAVFWICWGAFYAVFIPLKSRRGSNSTQQSTGS</sequence>
<dbReference type="EMBL" id="CP151657">
    <property type="protein sequence ID" value="WZP15273.1"/>
    <property type="molecule type" value="Genomic_DNA"/>
</dbReference>
<gene>
    <name evidence="2" type="ORF">AAE021_14015</name>
</gene>
<evidence type="ECO:0000313" key="2">
    <source>
        <dbReference type="EMBL" id="WZP15273.1"/>
    </source>
</evidence>
<name>A0ABZ2ZVM4_9MICC</name>
<dbReference type="RefSeq" id="WP_342022939.1">
    <property type="nucleotide sequence ID" value="NZ_CP151657.1"/>
</dbReference>
<keyword evidence="1" id="KW-0812">Transmembrane</keyword>
<keyword evidence="3" id="KW-1185">Reference proteome</keyword>
<evidence type="ECO:0000256" key="1">
    <source>
        <dbReference type="SAM" id="Phobius"/>
    </source>
</evidence>
<keyword evidence="1" id="KW-0472">Membrane</keyword>
<keyword evidence="1" id="KW-1133">Transmembrane helix</keyword>
<proteinExistence type="predicted"/>
<dbReference type="Proteomes" id="UP001448858">
    <property type="component" value="Chromosome"/>
</dbReference>
<organism evidence="2 3">
    <name type="scientific">Arthrobacter citreus</name>
    <dbReference type="NCBI Taxonomy" id="1670"/>
    <lineage>
        <taxon>Bacteria</taxon>
        <taxon>Bacillati</taxon>
        <taxon>Actinomycetota</taxon>
        <taxon>Actinomycetes</taxon>
        <taxon>Micrococcales</taxon>
        <taxon>Micrococcaceae</taxon>
        <taxon>Arthrobacter</taxon>
    </lineage>
</organism>
<feature type="transmembrane region" description="Helical" evidence="1">
    <location>
        <begin position="174"/>
        <end position="192"/>
    </location>
</feature>
<protein>
    <recommendedName>
        <fullName evidence="4">DedA family protein</fullName>
    </recommendedName>
</protein>
<feature type="transmembrane region" description="Helical" evidence="1">
    <location>
        <begin position="145"/>
        <end position="162"/>
    </location>
</feature>
<evidence type="ECO:0000313" key="3">
    <source>
        <dbReference type="Proteomes" id="UP001448858"/>
    </source>
</evidence>
<evidence type="ECO:0008006" key="4">
    <source>
        <dbReference type="Google" id="ProtNLM"/>
    </source>
</evidence>
<feature type="transmembrane region" description="Helical" evidence="1">
    <location>
        <begin position="12"/>
        <end position="33"/>
    </location>
</feature>